<dbReference type="Proteomes" id="UP000053750">
    <property type="component" value="Unassembled WGS sequence"/>
</dbReference>
<keyword evidence="2" id="KW-1185">Reference proteome</keyword>
<dbReference type="EMBL" id="JFHU01000254">
    <property type="protein sequence ID" value="EXX84913.1"/>
    <property type="molecule type" value="Genomic_DNA"/>
</dbReference>
<name>A0A9W5RYF2_9BACL</name>
<comment type="caution">
    <text evidence="1">The sequence shown here is derived from an EMBL/GenBank/DDBJ whole genome shotgun (WGS) entry which is preliminary data.</text>
</comment>
<dbReference type="AlphaFoldDB" id="A0A9W5RYF2"/>
<dbReference type="Pfam" id="PF11079">
    <property type="entry name" value="YqhG"/>
    <property type="match status" value="1"/>
</dbReference>
<gene>
    <name evidence="1" type="ORF">BG53_10090</name>
</gene>
<reference evidence="1 2" key="1">
    <citation type="submission" date="2014-02" db="EMBL/GenBank/DDBJ databases">
        <title>Genome sequence of Paenibacillus darwinianus reveals adaptive mechanisms for survival in Antarctic soils.</title>
        <authorList>
            <person name="Dsouza M."/>
            <person name="Taylor M.W."/>
            <person name="Turner S.J."/>
            <person name="Aislabie J."/>
        </authorList>
    </citation>
    <scope>NUCLEOTIDE SEQUENCE [LARGE SCALE GENOMIC DNA]</scope>
    <source>
        <strain evidence="1 2">CE1</strain>
    </source>
</reference>
<organism evidence="1 2">
    <name type="scientific">Paenibacillus darwinianus</name>
    <dbReference type="NCBI Taxonomy" id="1380763"/>
    <lineage>
        <taxon>Bacteria</taxon>
        <taxon>Bacillati</taxon>
        <taxon>Bacillota</taxon>
        <taxon>Bacilli</taxon>
        <taxon>Bacillales</taxon>
        <taxon>Paenibacillaceae</taxon>
        <taxon>Paenibacillus</taxon>
    </lineage>
</organism>
<protein>
    <submittedName>
        <fullName evidence="1">Uncharacterized protein</fullName>
    </submittedName>
</protein>
<proteinExistence type="predicted"/>
<evidence type="ECO:0000313" key="1">
    <source>
        <dbReference type="EMBL" id="EXX84913.1"/>
    </source>
</evidence>
<dbReference type="RefSeq" id="WP_051588128.1">
    <property type="nucleotide sequence ID" value="NZ_KK082314.1"/>
</dbReference>
<evidence type="ECO:0000313" key="2">
    <source>
        <dbReference type="Proteomes" id="UP000053750"/>
    </source>
</evidence>
<sequence>MNAKQVHKFVERYLEATGCAVLERSPVHFKVKLSPAADRALTNRPYYWGFVDRTGAEPETMSFVFVTDPAKYEEIEAASARPPLPPGSDAIQAGVHSALNRTFGHVSASAIGARMPRENLFYGSGRMNQLFDAVHQNGKFVYLFQQPDTKAAHPFDRVL</sequence>
<accession>A0A9W5RYF2</accession>
<dbReference type="InterPro" id="IPR024562">
    <property type="entry name" value="YqhG"/>
</dbReference>